<dbReference type="AlphaFoldDB" id="A0A2A6EGC4"/>
<sequence>MRKLFSILLSFSALLLSAQPQAMLKKEKIETYRVKFQQAPDGTLTKTEEKKNLEHYFYDQQGRLAQSSKHNYTREGKLQPPLNTVYAYDAQSRLLSDSTDRVKSCYFYNEQGLLDYSTQYNYKASQPRRIDSVVCVYDQSNRLSSITHYKNKGEKNTEEQYAYDDKNRTASITYLSYSNGASTPQKQRQTIFTYNADDLLSETKLIRFTATGEDLQERKVFAYDEQKRLLCDTLYKKVTEPNGSSNFRLHQKHDYIYTLTDTIPSEVEEYRFNTTSQQFLQTYKFAYMNHLYKQENTPQASITAQAGTLGDIEFQVIPPADATGLQGYRVLADYTLQDELFTDTHFTLHNQARGVHYYRVVPIYEQGMTGNCSDLLTHTVKINLPAPTNPELAYKEYYTKWNVKFKFAAPQYQGLTLKGYRWVVSGNGQQATGKTDSPNQLFGTFTYYDKEKVKVELYAIYEEGESDPLTFEIDLTDVAAQITEHWRNQYSTLKDQTDNVKQTNKFYYTSDSMGETLSFSVGYDSFGQPKERTTVTLRKYSSKTESEEIDLYEPTKKNWEGHQKVLYTYNSAGSLSGKLTLVFNKDQQTFIKDKAEYYAIDPNISYQHPTQATAYKFDAQGDSIVTAFTNSTLEFSGKYLSHQIDSVYASLDTTLPTVACIEKTFDDKGKIKTSVESRRVNGKLTPHQRIQYDYSTDTELLTRITHSAFQDNDWHTSSVEDFVASKEYHFTHMAKSLTLTKDSLRWKAPDRIQDLTGYRVLVNGVETAIADTCCWSAISLPNGVYTFQVIPLYNDKEASISETLKIRYKNSTILADVAALRKAKPNVDYNYTLTGEVLVTGQAGANATYTFFEDETSGIALETRELAGYGIKIGDKIGKLKGKLVEEANGLLLFKPTYLSILSSGNTVTAKPSDLKTLLENTETLEARFVGLEGITFKQGNAGTMLINDADKELPILIPNDINEQPSAGAKGNVEGFLSRSGEGFIFLPTRIFNITDIQAIGENEYPAVVDGQLVVKEAQEIRAYNLQGSLLSVVNTNRIDLSAMPKGTILLQVYYKNGSKQAFKILH</sequence>
<evidence type="ECO:0000313" key="2">
    <source>
        <dbReference type="EMBL" id="PDP60536.1"/>
    </source>
</evidence>
<dbReference type="EMBL" id="NSLY01000010">
    <property type="protein sequence ID" value="PDP60536.1"/>
    <property type="molecule type" value="Genomic_DNA"/>
</dbReference>
<comment type="caution">
    <text evidence="2">The sequence shown here is derived from an EMBL/GenBank/DDBJ whole genome shotgun (WGS) entry which is preliminary data.</text>
</comment>
<evidence type="ECO:0000313" key="3">
    <source>
        <dbReference type="Proteomes" id="UP000219058"/>
    </source>
</evidence>
<accession>A0A2A6EGC4</accession>
<dbReference type="Proteomes" id="UP000219058">
    <property type="component" value="Unassembled WGS sequence"/>
</dbReference>
<name>A0A2A6EGC4_PREIN</name>
<gene>
    <name evidence="2" type="ORF">CLI71_05235</name>
</gene>
<feature type="chain" id="PRO_5012088624" description="T9SS C-terminal target domain-containing protein" evidence="1">
    <location>
        <begin position="23"/>
        <end position="1068"/>
    </location>
</feature>
<evidence type="ECO:0000256" key="1">
    <source>
        <dbReference type="SAM" id="SignalP"/>
    </source>
</evidence>
<organism evidence="2 3">
    <name type="scientific">Prevotella intermedia</name>
    <dbReference type="NCBI Taxonomy" id="28131"/>
    <lineage>
        <taxon>Bacteria</taxon>
        <taxon>Pseudomonadati</taxon>
        <taxon>Bacteroidota</taxon>
        <taxon>Bacteroidia</taxon>
        <taxon>Bacteroidales</taxon>
        <taxon>Prevotellaceae</taxon>
        <taxon>Prevotella</taxon>
    </lineage>
</organism>
<reference evidence="2 3" key="1">
    <citation type="submission" date="2017-09" db="EMBL/GenBank/DDBJ databases">
        <title>Phase variable restriction modification systems are present in the genome sequences of periodontal pathogens Prevotella intermedia, Tannerella forsythia and Porphyromonas gingivalis.</title>
        <authorList>
            <person name="Haigh R.D."/>
            <person name="Crawford L."/>
            <person name="Ralph J."/>
            <person name="Wanford J."/>
            <person name="Vartoukian S.R."/>
            <person name="Hijazib K."/>
            <person name="Wade W."/>
            <person name="Oggioni M.R."/>
        </authorList>
    </citation>
    <scope>NUCLEOTIDE SEQUENCE [LARGE SCALE GENOMIC DNA]</scope>
    <source>
        <strain evidence="2 3">WW2834</strain>
    </source>
</reference>
<protein>
    <recommendedName>
        <fullName evidence="4">T9SS C-terminal target domain-containing protein</fullName>
    </recommendedName>
</protein>
<proteinExistence type="predicted"/>
<feature type="signal peptide" evidence="1">
    <location>
        <begin position="1"/>
        <end position="22"/>
    </location>
</feature>
<dbReference type="Gene3D" id="2.180.10.10">
    <property type="entry name" value="RHS repeat-associated core"/>
    <property type="match status" value="1"/>
</dbReference>
<dbReference type="RefSeq" id="WP_097549979.1">
    <property type="nucleotide sequence ID" value="NZ_NSLY01000010.1"/>
</dbReference>
<keyword evidence="1" id="KW-0732">Signal</keyword>
<evidence type="ECO:0008006" key="4">
    <source>
        <dbReference type="Google" id="ProtNLM"/>
    </source>
</evidence>